<feature type="transmembrane region" description="Helical" evidence="11">
    <location>
        <begin position="504"/>
        <end position="527"/>
    </location>
</feature>
<dbReference type="GO" id="GO:0140359">
    <property type="term" value="F:ABC-type transporter activity"/>
    <property type="evidence" value="ECO:0007669"/>
    <property type="project" value="InterPro"/>
</dbReference>
<evidence type="ECO:0000259" key="13">
    <source>
        <dbReference type="PROSITE" id="PS50929"/>
    </source>
</evidence>
<evidence type="ECO:0000256" key="9">
    <source>
        <dbReference type="ARBA" id="ARBA00059074"/>
    </source>
</evidence>
<dbReference type="Gene3D" id="1.20.1560.10">
    <property type="entry name" value="ABC transporter type 1, transmembrane domain"/>
    <property type="match status" value="2"/>
</dbReference>
<feature type="domain" description="ABC transmembrane type-1" evidence="13">
    <location>
        <begin position="997"/>
        <end position="1277"/>
    </location>
</feature>
<feature type="domain" description="ABC transporter" evidence="12">
    <location>
        <begin position="640"/>
        <end position="890"/>
    </location>
</feature>
<evidence type="ECO:0000256" key="11">
    <source>
        <dbReference type="SAM" id="Phobius"/>
    </source>
</evidence>
<dbReference type="InterPro" id="IPR036640">
    <property type="entry name" value="ABC1_TM_sf"/>
</dbReference>
<sequence length="1573" mass="172849">MAQPSPSVAECSRLDNLFGPHAGPCRGGFDFTLLFEETILTILPLGLMLVILPPRIWYLLGRTRKVTGKGNTLALVKMSCWITLAALQVAALVLWANTSSVFFTRSSLAAVSLSPISTLALCLLSYFEHSRTVKPSTLLNSFLFATLLFDIAHARTLWLRAEEYAILKNVQVIAVISVVAVAIKALVLVAEAYEKRRMLRKEYGSYPPEATGSVFNRSFFWWLNSLFRVGYRHVLDVDELFVLDKHIKSGYCHPRFQAAWAAVAKTSKSPHALLVASFGVVKRVLLQTIPPRACLTALNFCQPFLINRAIRLSQEPITHETTQIGYGLIGAYFFVYVGIAVTMGQYQHRTYRTISMIRAGLVSIIYSKTGSLSLKDVDPAASMTLMSADMERIVQGFQTMHEIWSNAIEVGVAIFLLEQQLGVACVVPVAVSILSLIGSIIAMNFIMSRQAMWLEAIEKRISATSAMLNSIKGVKMCGLKDTLLASLQQLRIDEMRISKKFRKLLIWNMTFAYLTQVFAPVLTFAIFSVRARNNSSGDEQTLDTARVFTALSLFALLSEPLASLVMSLAAFLGAVGSFARVQQFLKSPERQDMRLLPPSSSSPSSGSLSDYSDPHGDDSLPAGAYESKPKVHVDSAEHAISVSNASFGWDSAKAPILKDLSLHCPWGKLTTIVGPVGCGKSTLLHGLLGEIPILPGGSSDGEKTSSSIGTVRLGSLSVAYCPQNPWHMNGTVRDAIIGSSSATSSTGHAASIDEKWYARVINACALLPDLAQLPQGDESRIGSGGIALSGGQSQRIALARAVYARRRIIILDDVLSGLDLGTENHVFHALFGERGLCREVGSSVIVVSSSAKRLPYSDRVIVLNENGEMTGQGTYAELNNAGGYVSSFSLPRADWSAAEKQQLQFDNELNDSTKEKKQEKDLHQDMMISHGSTEHQEFAGEDSATQCSERRLSNSSRAPARAHDGVGGDLVDRASRSTGDIQIYLYYVKSVGWWASLLFVVAMIGFVFCMSFPNIWVQWWAAANERDPNGRLGYWLGVYAALGGAALVCLFLSCYQMIITMVPLSGEKFHFKLLKTVLNAPISFFVTTDSGITLNRFSQDLQLIDMELPISALNTFATFILCIAQMILIGVGTVYAAISFPIVLISLFVIQKIYLRTSRQLRLLDLETKAPLYSLFEESLSGLTSIRAFGWHHSLSEKNHMLLDRSQRPFYLLFAVQRWLTLVLDLLVAAVAVLLMVLIVQLRGTIAAGGVGLALLNIIQFSQNVKLLVTFWTNLETHIGSVARIKSFTENTPPEDINDDDKSLPPPEWPSAGGIEFTNLTATYRPNSTDKDDKETDLVLNKVSLSIKPGEKIGIVGRTGSGKTSLIMSLFRILDLQEGSISIDGIDIASLPRQEIRSRLVGVPQHPFLLKGSVRLNADPLGTTESDPYRDSEIRHALQAVQLLDIVDRHGGLDADVDELNLSSGQRQLFCLARAMLRRGNILVLDEATSSIDGKTEETIQRLIRRKFSNHTIIAVAHRLETIMDFDKVAVMERGKIIEFDSPYALLETPKSAFSKLYNAAMAEELDMDVEMD</sequence>
<dbReference type="FunFam" id="1.20.1560.10:FF:000066">
    <property type="entry name" value="ABC multidrug transporter (Eurofung)"/>
    <property type="match status" value="1"/>
</dbReference>
<evidence type="ECO:0000259" key="12">
    <source>
        <dbReference type="PROSITE" id="PS50893"/>
    </source>
</evidence>
<dbReference type="InterPro" id="IPR027417">
    <property type="entry name" value="P-loop_NTPase"/>
</dbReference>
<dbReference type="CDD" id="cd03244">
    <property type="entry name" value="ABCC_MRP_domain2"/>
    <property type="match status" value="1"/>
</dbReference>
<feature type="transmembrane region" description="Helical" evidence="11">
    <location>
        <begin position="1033"/>
        <end position="1055"/>
    </location>
</feature>
<feature type="transmembrane region" description="Helical" evidence="11">
    <location>
        <begin position="39"/>
        <end position="60"/>
    </location>
</feature>
<dbReference type="SUPFAM" id="SSF90123">
    <property type="entry name" value="ABC transporter transmembrane region"/>
    <property type="match status" value="2"/>
</dbReference>
<dbReference type="SMART" id="SM00382">
    <property type="entry name" value="AAA"/>
    <property type="match status" value="2"/>
</dbReference>
<dbReference type="Proteomes" id="UP001301769">
    <property type="component" value="Unassembled WGS sequence"/>
</dbReference>
<evidence type="ECO:0000256" key="3">
    <source>
        <dbReference type="ARBA" id="ARBA00022475"/>
    </source>
</evidence>
<feature type="transmembrane region" description="Helical" evidence="11">
    <location>
        <begin position="561"/>
        <end position="581"/>
    </location>
</feature>
<dbReference type="GO" id="GO:0005886">
    <property type="term" value="C:plasma membrane"/>
    <property type="evidence" value="ECO:0007669"/>
    <property type="project" value="UniProtKB-SubCell"/>
</dbReference>
<evidence type="ECO:0000313" key="15">
    <source>
        <dbReference type="Proteomes" id="UP001301769"/>
    </source>
</evidence>
<comment type="function">
    <text evidence="9">ABC-type transporter; part of the gene cluster that mediates the biosynthesis of the phomopsins, a group of hexapeptide mycotoxins which infects lupins and causes lupinosis disease in livestock.</text>
</comment>
<protein>
    <submittedName>
        <fullName evidence="14">Uncharacterized protein</fullName>
    </submittedName>
</protein>
<dbReference type="PANTHER" id="PTHR24223:SF269">
    <property type="entry name" value="ABC MULTIDRUG TRANSPORTER (EUROFUNG)-RELATED"/>
    <property type="match status" value="1"/>
</dbReference>
<dbReference type="FunFam" id="1.20.1560.10:FF:000055">
    <property type="entry name" value="ABC multidrug transporter (Eurofung)"/>
    <property type="match status" value="1"/>
</dbReference>
<evidence type="ECO:0000256" key="5">
    <source>
        <dbReference type="ARBA" id="ARBA00022741"/>
    </source>
</evidence>
<evidence type="ECO:0000256" key="4">
    <source>
        <dbReference type="ARBA" id="ARBA00022692"/>
    </source>
</evidence>
<evidence type="ECO:0000256" key="10">
    <source>
        <dbReference type="SAM" id="MobiDB-lite"/>
    </source>
</evidence>
<reference evidence="14" key="1">
    <citation type="journal article" date="2023" name="Mol. Phylogenet. Evol.">
        <title>Genome-scale phylogeny and comparative genomics of the fungal order Sordariales.</title>
        <authorList>
            <person name="Hensen N."/>
            <person name="Bonometti L."/>
            <person name="Westerberg I."/>
            <person name="Brannstrom I.O."/>
            <person name="Guillou S."/>
            <person name="Cros-Aarteil S."/>
            <person name="Calhoun S."/>
            <person name="Haridas S."/>
            <person name="Kuo A."/>
            <person name="Mondo S."/>
            <person name="Pangilinan J."/>
            <person name="Riley R."/>
            <person name="LaButti K."/>
            <person name="Andreopoulos B."/>
            <person name="Lipzen A."/>
            <person name="Chen C."/>
            <person name="Yan M."/>
            <person name="Daum C."/>
            <person name="Ng V."/>
            <person name="Clum A."/>
            <person name="Steindorff A."/>
            <person name="Ohm R.A."/>
            <person name="Martin F."/>
            <person name="Silar P."/>
            <person name="Natvig D.O."/>
            <person name="Lalanne C."/>
            <person name="Gautier V."/>
            <person name="Ament-Velasquez S.L."/>
            <person name="Kruys A."/>
            <person name="Hutchinson M.I."/>
            <person name="Powell A.J."/>
            <person name="Barry K."/>
            <person name="Miller A.N."/>
            <person name="Grigoriev I.V."/>
            <person name="Debuchy R."/>
            <person name="Gladieux P."/>
            <person name="Hiltunen Thoren M."/>
            <person name="Johannesson H."/>
        </authorList>
    </citation>
    <scope>NUCLEOTIDE SEQUENCE</scope>
    <source>
        <strain evidence="14">PSN293</strain>
    </source>
</reference>
<keyword evidence="4 11" id="KW-0812">Transmembrane</keyword>
<dbReference type="PROSITE" id="PS00211">
    <property type="entry name" value="ABC_TRANSPORTER_1"/>
    <property type="match status" value="2"/>
</dbReference>
<dbReference type="InterPro" id="IPR003439">
    <property type="entry name" value="ABC_transporter-like_ATP-bd"/>
</dbReference>
<dbReference type="PANTHER" id="PTHR24223">
    <property type="entry name" value="ATP-BINDING CASSETTE SUB-FAMILY C"/>
    <property type="match status" value="1"/>
</dbReference>
<dbReference type="PROSITE" id="PS50893">
    <property type="entry name" value="ABC_TRANSPORTER_2"/>
    <property type="match status" value="2"/>
</dbReference>
<keyword evidence="5" id="KW-0547">Nucleotide-binding</keyword>
<dbReference type="Pfam" id="PF00005">
    <property type="entry name" value="ABC_tran"/>
    <property type="match status" value="2"/>
</dbReference>
<keyword evidence="3" id="KW-1003">Cell membrane</keyword>
<feature type="compositionally biased region" description="Polar residues" evidence="10">
    <location>
        <begin position="943"/>
        <end position="957"/>
    </location>
</feature>
<evidence type="ECO:0000256" key="7">
    <source>
        <dbReference type="ARBA" id="ARBA00022989"/>
    </source>
</evidence>
<feature type="transmembrane region" description="Helical" evidence="11">
    <location>
        <begin position="421"/>
        <end position="446"/>
    </location>
</feature>
<feature type="region of interest" description="Disordered" evidence="10">
    <location>
        <begin position="933"/>
        <end position="965"/>
    </location>
</feature>
<gene>
    <name evidence="14" type="ORF">QBC37DRAFT_60766</name>
</gene>
<dbReference type="Pfam" id="PF00664">
    <property type="entry name" value="ABC_membrane"/>
    <property type="match status" value="1"/>
</dbReference>
<keyword evidence="15" id="KW-1185">Reference proteome</keyword>
<feature type="domain" description="ABC transporter" evidence="12">
    <location>
        <begin position="1315"/>
        <end position="1559"/>
    </location>
</feature>
<accession>A0AAN6Y0C0</accession>
<evidence type="ECO:0000256" key="6">
    <source>
        <dbReference type="ARBA" id="ARBA00022840"/>
    </source>
</evidence>
<keyword evidence="2" id="KW-0813">Transport</keyword>
<evidence type="ECO:0000256" key="2">
    <source>
        <dbReference type="ARBA" id="ARBA00022448"/>
    </source>
</evidence>
<feature type="transmembrane region" description="Helical" evidence="11">
    <location>
        <begin position="139"/>
        <end position="158"/>
    </location>
</feature>
<evidence type="ECO:0000256" key="1">
    <source>
        <dbReference type="ARBA" id="ARBA00004651"/>
    </source>
</evidence>
<dbReference type="GO" id="GO:0005524">
    <property type="term" value="F:ATP binding"/>
    <property type="evidence" value="ECO:0007669"/>
    <property type="project" value="UniProtKB-KW"/>
</dbReference>
<comment type="caution">
    <text evidence="14">The sequence shown here is derived from an EMBL/GenBank/DDBJ whole genome shotgun (WGS) entry which is preliminary data.</text>
</comment>
<dbReference type="InterPro" id="IPR044746">
    <property type="entry name" value="ABCC_6TM_D1"/>
</dbReference>
<feature type="transmembrane region" description="Helical" evidence="11">
    <location>
        <begin position="324"/>
        <end position="346"/>
    </location>
</feature>
<feature type="transmembrane region" description="Helical" evidence="11">
    <location>
        <begin position="170"/>
        <end position="193"/>
    </location>
</feature>
<dbReference type="InterPro" id="IPR011527">
    <property type="entry name" value="ABC1_TM_dom"/>
</dbReference>
<feature type="transmembrane region" description="Helical" evidence="11">
    <location>
        <begin position="1117"/>
        <end position="1150"/>
    </location>
</feature>
<evidence type="ECO:0000313" key="14">
    <source>
        <dbReference type="EMBL" id="KAK4208910.1"/>
    </source>
</evidence>
<dbReference type="InterPro" id="IPR044726">
    <property type="entry name" value="ABCC_6TM_D2"/>
</dbReference>
<dbReference type="EMBL" id="MU858223">
    <property type="protein sequence ID" value="KAK4208910.1"/>
    <property type="molecule type" value="Genomic_DNA"/>
</dbReference>
<dbReference type="Gene3D" id="3.40.50.300">
    <property type="entry name" value="P-loop containing nucleotide triphosphate hydrolases"/>
    <property type="match status" value="2"/>
</dbReference>
<feature type="region of interest" description="Disordered" evidence="10">
    <location>
        <begin position="592"/>
        <end position="625"/>
    </location>
</feature>
<dbReference type="PROSITE" id="PS50929">
    <property type="entry name" value="ABC_TM1F"/>
    <property type="match status" value="2"/>
</dbReference>
<dbReference type="GO" id="GO:0016887">
    <property type="term" value="F:ATP hydrolysis activity"/>
    <property type="evidence" value="ECO:0007669"/>
    <property type="project" value="InterPro"/>
</dbReference>
<dbReference type="InterPro" id="IPR050173">
    <property type="entry name" value="ABC_transporter_C-like"/>
</dbReference>
<feature type="compositionally biased region" description="Low complexity" evidence="10">
    <location>
        <begin position="595"/>
        <end position="609"/>
    </location>
</feature>
<dbReference type="InterPro" id="IPR003593">
    <property type="entry name" value="AAA+_ATPase"/>
</dbReference>
<keyword evidence="8 11" id="KW-0472">Membrane</keyword>
<feature type="transmembrane region" description="Helical" evidence="11">
    <location>
        <begin position="1210"/>
        <end position="1239"/>
    </location>
</feature>
<dbReference type="SUPFAM" id="SSF52540">
    <property type="entry name" value="P-loop containing nucleoside triphosphate hydrolases"/>
    <property type="match status" value="2"/>
</dbReference>
<dbReference type="FunFam" id="3.40.50.300:FF:000838">
    <property type="entry name" value="ABC multidrug transporter (Eurofung)"/>
    <property type="match status" value="1"/>
</dbReference>
<comment type="subcellular location">
    <subcellularLocation>
        <location evidence="1">Cell membrane</location>
        <topology evidence="1">Multi-pass membrane protein</topology>
    </subcellularLocation>
</comment>
<dbReference type="Pfam" id="PF24357">
    <property type="entry name" value="TMD0_ABC"/>
    <property type="match status" value="1"/>
</dbReference>
<feature type="transmembrane region" description="Helical" evidence="11">
    <location>
        <begin position="108"/>
        <end position="127"/>
    </location>
</feature>
<dbReference type="InterPro" id="IPR056227">
    <property type="entry name" value="TMD0_ABC"/>
</dbReference>
<organism evidence="14 15">
    <name type="scientific">Rhypophila decipiens</name>
    <dbReference type="NCBI Taxonomy" id="261697"/>
    <lineage>
        <taxon>Eukaryota</taxon>
        <taxon>Fungi</taxon>
        <taxon>Dikarya</taxon>
        <taxon>Ascomycota</taxon>
        <taxon>Pezizomycotina</taxon>
        <taxon>Sordariomycetes</taxon>
        <taxon>Sordariomycetidae</taxon>
        <taxon>Sordariales</taxon>
        <taxon>Naviculisporaceae</taxon>
        <taxon>Rhypophila</taxon>
    </lineage>
</organism>
<dbReference type="InterPro" id="IPR017871">
    <property type="entry name" value="ABC_transporter-like_CS"/>
</dbReference>
<feature type="transmembrane region" description="Helical" evidence="11">
    <location>
        <begin position="72"/>
        <end position="96"/>
    </location>
</feature>
<keyword evidence="7 11" id="KW-1133">Transmembrane helix</keyword>
<proteinExistence type="predicted"/>
<dbReference type="CDD" id="cd18579">
    <property type="entry name" value="ABC_6TM_ABCC_D1"/>
    <property type="match status" value="1"/>
</dbReference>
<feature type="transmembrane region" description="Helical" evidence="11">
    <location>
        <begin position="991"/>
        <end position="1013"/>
    </location>
</feature>
<feature type="domain" description="ABC transmembrane type-1" evidence="13">
    <location>
        <begin position="293"/>
        <end position="573"/>
    </location>
</feature>
<keyword evidence="6" id="KW-0067">ATP-binding</keyword>
<dbReference type="CDD" id="cd18580">
    <property type="entry name" value="ABC_6TM_ABCC_D2"/>
    <property type="match status" value="1"/>
</dbReference>
<reference evidence="14" key="2">
    <citation type="submission" date="2023-05" db="EMBL/GenBank/DDBJ databases">
        <authorList>
            <consortium name="Lawrence Berkeley National Laboratory"/>
            <person name="Steindorff A."/>
            <person name="Hensen N."/>
            <person name="Bonometti L."/>
            <person name="Westerberg I."/>
            <person name="Brannstrom I.O."/>
            <person name="Guillou S."/>
            <person name="Cros-Aarteil S."/>
            <person name="Calhoun S."/>
            <person name="Haridas S."/>
            <person name="Kuo A."/>
            <person name="Mondo S."/>
            <person name="Pangilinan J."/>
            <person name="Riley R."/>
            <person name="Labutti K."/>
            <person name="Andreopoulos B."/>
            <person name="Lipzen A."/>
            <person name="Chen C."/>
            <person name="Yanf M."/>
            <person name="Daum C."/>
            <person name="Ng V."/>
            <person name="Clum A."/>
            <person name="Ohm R."/>
            <person name="Martin F."/>
            <person name="Silar P."/>
            <person name="Natvig D."/>
            <person name="Lalanne C."/>
            <person name="Gautier V."/>
            <person name="Ament-Velasquez S.L."/>
            <person name="Kruys A."/>
            <person name="Hutchinson M.I."/>
            <person name="Powell A.J."/>
            <person name="Barry K."/>
            <person name="Miller A.N."/>
            <person name="Grigoriev I.V."/>
            <person name="Debuchy R."/>
            <person name="Gladieux P."/>
            <person name="Thoren M.H."/>
            <person name="Johannesson H."/>
        </authorList>
    </citation>
    <scope>NUCLEOTIDE SEQUENCE</scope>
    <source>
        <strain evidence="14">PSN293</strain>
    </source>
</reference>
<evidence type="ECO:0000256" key="8">
    <source>
        <dbReference type="ARBA" id="ARBA00023136"/>
    </source>
</evidence>
<name>A0AAN6Y0C0_9PEZI</name>